<dbReference type="EMBL" id="QAID01000030">
    <property type="protein sequence ID" value="MDN4577250.1"/>
    <property type="molecule type" value="Genomic_DNA"/>
</dbReference>
<name>A0AAW7MJF0_9BURK</name>
<sequence length="85" mass="9617">MPNSKGLARLAGIWCNDPVFLAWLEDVSGRDFNPDDAKEFVLLACGIASRSELDINEHAERAFNVEVRRPFLAWRNAHPDEVAKH</sequence>
<accession>A0AAW7MJF0</accession>
<evidence type="ECO:0000313" key="2">
    <source>
        <dbReference type="EMBL" id="MDN4577250.1"/>
    </source>
</evidence>
<keyword evidence="3" id="KW-1185">Reference proteome</keyword>
<evidence type="ECO:0000313" key="3">
    <source>
        <dbReference type="Proteomes" id="UP001172788"/>
    </source>
</evidence>
<gene>
    <name evidence="1" type="ORF">DBA34_06405</name>
    <name evidence="2" type="ORF">DBB29_03835</name>
</gene>
<proteinExistence type="predicted"/>
<dbReference type="AlphaFoldDB" id="A0AAW7MJF0"/>
<reference evidence="1" key="1">
    <citation type="submission" date="2018-04" db="EMBL/GenBank/DDBJ databases">
        <authorList>
            <person name="Jy Z."/>
        </authorList>
    </citation>
    <scope>NUCLEOTIDE SEQUENCE</scope>
    <source>
        <strain evidence="2">AS13</strain>
        <strain evidence="1">LA18</strain>
    </source>
</reference>
<dbReference type="Proteomes" id="UP001172791">
    <property type="component" value="Unassembled WGS sequence"/>
</dbReference>
<evidence type="ECO:0000313" key="1">
    <source>
        <dbReference type="EMBL" id="MDN4572887.1"/>
    </source>
</evidence>
<organism evidence="1 4">
    <name type="scientific">Pandoraea cepalis</name>
    <dbReference type="NCBI Taxonomy" id="2508294"/>
    <lineage>
        <taxon>Bacteria</taxon>
        <taxon>Pseudomonadati</taxon>
        <taxon>Pseudomonadota</taxon>
        <taxon>Betaproteobacteria</taxon>
        <taxon>Burkholderiales</taxon>
        <taxon>Burkholderiaceae</taxon>
        <taxon>Pandoraea</taxon>
    </lineage>
</organism>
<dbReference type="Proteomes" id="UP001172788">
    <property type="component" value="Unassembled WGS sequence"/>
</dbReference>
<evidence type="ECO:0000313" key="4">
    <source>
        <dbReference type="Proteomes" id="UP001172791"/>
    </source>
</evidence>
<protein>
    <submittedName>
        <fullName evidence="1">Uncharacterized protein</fullName>
    </submittedName>
</protein>
<dbReference type="RefSeq" id="WP_301233918.1">
    <property type="nucleotide sequence ID" value="NZ_QAIC01000032.1"/>
</dbReference>
<comment type="caution">
    <text evidence="1">The sequence shown here is derived from an EMBL/GenBank/DDBJ whole genome shotgun (WGS) entry which is preliminary data.</text>
</comment>
<dbReference type="EMBL" id="QAIC01000032">
    <property type="protein sequence ID" value="MDN4572887.1"/>
    <property type="molecule type" value="Genomic_DNA"/>
</dbReference>